<comment type="caution">
    <text evidence="9">The sequence shown here is derived from an EMBL/GenBank/DDBJ whole genome shotgun (WGS) entry which is preliminary data.</text>
</comment>
<dbReference type="PROSITE" id="PS50888">
    <property type="entry name" value="BHLH"/>
    <property type="match status" value="1"/>
</dbReference>
<dbReference type="AlphaFoldDB" id="A0A843U442"/>
<dbReference type="InterPro" id="IPR045843">
    <property type="entry name" value="IND-like"/>
</dbReference>
<dbReference type="CDD" id="cd11454">
    <property type="entry name" value="bHLH_AtIND_like"/>
    <property type="match status" value="1"/>
</dbReference>
<evidence type="ECO:0000256" key="4">
    <source>
        <dbReference type="ARBA" id="ARBA00023125"/>
    </source>
</evidence>
<dbReference type="Pfam" id="PF00010">
    <property type="entry name" value="HLH"/>
    <property type="match status" value="1"/>
</dbReference>
<dbReference type="GO" id="GO:0046983">
    <property type="term" value="F:protein dimerization activity"/>
    <property type="evidence" value="ECO:0007669"/>
    <property type="project" value="InterPro"/>
</dbReference>
<keyword evidence="10" id="KW-1185">Reference proteome</keyword>
<dbReference type="Proteomes" id="UP000652761">
    <property type="component" value="Unassembled WGS sequence"/>
</dbReference>
<keyword evidence="6" id="KW-0539">Nucleus</keyword>
<comment type="subcellular location">
    <subcellularLocation>
        <location evidence="1">Nucleus</location>
    </subcellularLocation>
</comment>
<accession>A0A843U442</accession>
<feature type="domain" description="BHLH" evidence="8">
    <location>
        <begin position="247"/>
        <end position="296"/>
    </location>
</feature>
<evidence type="ECO:0000313" key="10">
    <source>
        <dbReference type="Proteomes" id="UP000652761"/>
    </source>
</evidence>
<dbReference type="FunFam" id="4.10.280.10:FF:000046">
    <property type="entry name" value="Transcription factor bHLH83"/>
    <property type="match status" value="1"/>
</dbReference>
<evidence type="ECO:0000256" key="3">
    <source>
        <dbReference type="ARBA" id="ARBA00023015"/>
    </source>
</evidence>
<dbReference type="GO" id="GO:0048766">
    <property type="term" value="P:root hair initiation"/>
    <property type="evidence" value="ECO:0007669"/>
    <property type="project" value="UniProtKB-ARBA"/>
</dbReference>
<evidence type="ECO:0000256" key="2">
    <source>
        <dbReference type="ARBA" id="ARBA00005510"/>
    </source>
</evidence>
<reference evidence="9" key="1">
    <citation type="submission" date="2017-07" db="EMBL/GenBank/DDBJ databases">
        <title>Taro Niue Genome Assembly and Annotation.</title>
        <authorList>
            <person name="Atibalentja N."/>
            <person name="Keating K."/>
            <person name="Fields C.J."/>
        </authorList>
    </citation>
    <scope>NUCLEOTIDE SEQUENCE</scope>
    <source>
        <strain evidence="9">Niue_2</strain>
        <tissue evidence="9">Leaf</tissue>
    </source>
</reference>
<dbReference type="OrthoDB" id="687495at2759"/>
<comment type="similarity">
    <text evidence="2">Belongs to the bHLH protein family.</text>
</comment>
<organism evidence="9 10">
    <name type="scientific">Colocasia esculenta</name>
    <name type="common">Wild taro</name>
    <name type="synonym">Arum esculentum</name>
    <dbReference type="NCBI Taxonomy" id="4460"/>
    <lineage>
        <taxon>Eukaryota</taxon>
        <taxon>Viridiplantae</taxon>
        <taxon>Streptophyta</taxon>
        <taxon>Embryophyta</taxon>
        <taxon>Tracheophyta</taxon>
        <taxon>Spermatophyta</taxon>
        <taxon>Magnoliopsida</taxon>
        <taxon>Liliopsida</taxon>
        <taxon>Araceae</taxon>
        <taxon>Aroideae</taxon>
        <taxon>Colocasieae</taxon>
        <taxon>Colocasia</taxon>
    </lineage>
</organism>
<dbReference type="PANTHER" id="PTHR45914">
    <property type="entry name" value="TRANSCRIPTION FACTOR HEC3-RELATED"/>
    <property type="match status" value="1"/>
</dbReference>
<dbReference type="SMART" id="SM00353">
    <property type="entry name" value="HLH"/>
    <property type="match status" value="1"/>
</dbReference>
<dbReference type="Gene3D" id="4.10.280.10">
    <property type="entry name" value="Helix-loop-helix DNA-binding domain"/>
    <property type="match status" value="1"/>
</dbReference>
<evidence type="ECO:0000259" key="8">
    <source>
        <dbReference type="PROSITE" id="PS50888"/>
    </source>
</evidence>
<evidence type="ECO:0000313" key="9">
    <source>
        <dbReference type="EMBL" id="MQL77066.1"/>
    </source>
</evidence>
<proteinExistence type="inferred from homology"/>
<sequence>MAISKGRIPQELLAGFVQPCYLYGNDISDGASLQVLDPSASLEFFCHKSSKGMLEDSGSLEPLVDYTTVSSQPSLSEPSNSSSSSSFVFGTINSRPKEPQSVLTFKSASDYSFCNVSMLSFEQETQANSLVKLSYGDDSAASWGEALFPSHQVLHHLNPRSGSTDHRLAQEANCFKGTHGYEAGVKEHQREEEFGWLYSEEKHDNILQENRGPDGGAHKRPCMGDDAPSSKRQCTASNRKSKPKVVTSKDNQSIAAKNRRERISERLKVLQALVPNGTKVDLVTMLEKAISYVKFLQLQVKVLSTDEFWPAQGGKAPEVAQVKEAIDTILSSHKERNFVAK</sequence>
<feature type="region of interest" description="Disordered" evidence="7">
    <location>
        <begin position="207"/>
        <end position="256"/>
    </location>
</feature>
<dbReference type="GO" id="GO:0003700">
    <property type="term" value="F:DNA-binding transcription factor activity"/>
    <property type="evidence" value="ECO:0007669"/>
    <property type="project" value="InterPro"/>
</dbReference>
<dbReference type="InterPro" id="IPR036638">
    <property type="entry name" value="HLH_DNA-bd_sf"/>
</dbReference>
<keyword evidence="5" id="KW-0804">Transcription</keyword>
<keyword evidence="3" id="KW-0805">Transcription regulation</keyword>
<keyword evidence="4" id="KW-0238">DNA-binding</keyword>
<dbReference type="GO" id="GO:0005634">
    <property type="term" value="C:nucleus"/>
    <property type="evidence" value="ECO:0007669"/>
    <property type="project" value="UniProtKB-SubCell"/>
</dbReference>
<dbReference type="EMBL" id="NMUH01000329">
    <property type="protein sequence ID" value="MQL77066.1"/>
    <property type="molecule type" value="Genomic_DNA"/>
</dbReference>
<evidence type="ECO:0000256" key="6">
    <source>
        <dbReference type="ARBA" id="ARBA00023242"/>
    </source>
</evidence>
<name>A0A843U442_COLES</name>
<evidence type="ECO:0000256" key="5">
    <source>
        <dbReference type="ARBA" id="ARBA00023163"/>
    </source>
</evidence>
<dbReference type="GO" id="GO:0003677">
    <property type="term" value="F:DNA binding"/>
    <property type="evidence" value="ECO:0007669"/>
    <property type="project" value="UniProtKB-KW"/>
</dbReference>
<dbReference type="InterPro" id="IPR011598">
    <property type="entry name" value="bHLH_dom"/>
</dbReference>
<evidence type="ECO:0000256" key="1">
    <source>
        <dbReference type="ARBA" id="ARBA00004123"/>
    </source>
</evidence>
<evidence type="ECO:0000256" key="7">
    <source>
        <dbReference type="SAM" id="MobiDB-lite"/>
    </source>
</evidence>
<protein>
    <recommendedName>
        <fullName evidence="8">BHLH domain-containing protein</fullName>
    </recommendedName>
</protein>
<dbReference type="PANTHER" id="PTHR45914:SF59">
    <property type="entry name" value="TRANSCRIPTION FACTOR BHLH83-LIKE"/>
    <property type="match status" value="1"/>
</dbReference>
<dbReference type="SUPFAM" id="SSF47459">
    <property type="entry name" value="HLH, helix-loop-helix DNA-binding domain"/>
    <property type="match status" value="1"/>
</dbReference>
<gene>
    <name evidence="9" type="ORF">Taro_009473</name>
</gene>